<dbReference type="InterPro" id="IPR036388">
    <property type="entry name" value="WH-like_DNA-bd_sf"/>
</dbReference>
<dbReference type="Gene3D" id="1.10.10.10">
    <property type="entry name" value="Winged helix-like DNA-binding domain superfamily/Winged helix DNA-binding domain"/>
    <property type="match status" value="1"/>
</dbReference>
<organism evidence="3 4">
    <name type="scientific">Natronoarchaeum mannanilyticum</name>
    <dbReference type="NCBI Taxonomy" id="926360"/>
    <lineage>
        <taxon>Archaea</taxon>
        <taxon>Methanobacteriati</taxon>
        <taxon>Methanobacteriota</taxon>
        <taxon>Stenosarchaea group</taxon>
        <taxon>Halobacteria</taxon>
        <taxon>Halobacteriales</taxon>
        <taxon>Natronoarchaeaceae</taxon>
    </lineage>
</organism>
<sequence length="120" mass="13069">MSKSEPSRSVRPTGRRGGPFESDETTIDAEAALELLSDDHARRVLDALDEEPLPASDLVERIDSSRATVYRRLDSLESAGLVRSSISVRADGHHRQQYRVAVDRVRLGVGSDGIAVEAAD</sequence>
<reference evidence="3 4" key="1">
    <citation type="journal article" date="2019" name="Int. J. Syst. Evol. Microbiol.">
        <title>The Global Catalogue of Microorganisms (GCM) 10K type strain sequencing project: providing services to taxonomists for standard genome sequencing and annotation.</title>
        <authorList>
            <consortium name="The Broad Institute Genomics Platform"/>
            <consortium name="The Broad Institute Genome Sequencing Center for Infectious Disease"/>
            <person name="Wu L."/>
            <person name="Ma J."/>
        </authorList>
    </citation>
    <scope>NUCLEOTIDE SEQUENCE [LARGE SCALE GENOMIC DNA]</scope>
    <source>
        <strain evidence="3 4">JCM 16328</strain>
    </source>
</reference>
<dbReference type="Pfam" id="PF12840">
    <property type="entry name" value="HTH_20"/>
    <property type="match status" value="1"/>
</dbReference>
<dbReference type="Proteomes" id="UP001500420">
    <property type="component" value="Unassembled WGS sequence"/>
</dbReference>
<protein>
    <recommendedName>
        <fullName evidence="2">HTH arsR-type domain-containing protein</fullName>
    </recommendedName>
</protein>
<dbReference type="GO" id="GO:0003700">
    <property type="term" value="F:DNA-binding transcription factor activity"/>
    <property type="evidence" value="ECO:0007669"/>
    <property type="project" value="InterPro"/>
</dbReference>
<dbReference type="AlphaFoldDB" id="A0AAV3T7G7"/>
<gene>
    <name evidence="3" type="ORF">GCM10009020_13170</name>
</gene>
<dbReference type="InterPro" id="IPR001845">
    <property type="entry name" value="HTH_ArsR_DNA-bd_dom"/>
</dbReference>
<comment type="caution">
    <text evidence="3">The sequence shown here is derived from an EMBL/GenBank/DDBJ whole genome shotgun (WGS) entry which is preliminary data.</text>
</comment>
<proteinExistence type="predicted"/>
<dbReference type="InterPro" id="IPR036390">
    <property type="entry name" value="WH_DNA-bd_sf"/>
</dbReference>
<evidence type="ECO:0000313" key="3">
    <source>
        <dbReference type="EMBL" id="GAA0668697.1"/>
    </source>
</evidence>
<accession>A0AAV3T7G7</accession>
<evidence type="ECO:0000259" key="2">
    <source>
        <dbReference type="SMART" id="SM00418"/>
    </source>
</evidence>
<dbReference type="SUPFAM" id="SSF46785">
    <property type="entry name" value="Winged helix' DNA-binding domain"/>
    <property type="match status" value="1"/>
</dbReference>
<dbReference type="RefSeq" id="WP_343773130.1">
    <property type="nucleotide sequence ID" value="NZ_BAAADV010000001.1"/>
</dbReference>
<dbReference type="CDD" id="cd00090">
    <property type="entry name" value="HTH_ARSR"/>
    <property type="match status" value="1"/>
</dbReference>
<dbReference type="EMBL" id="BAAADV010000001">
    <property type="protein sequence ID" value="GAA0668697.1"/>
    <property type="molecule type" value="Genomic_DNA"/>
</dbReference>
<evidence type="ECO:0000313" key="4">
    <source>
        <dbReference type="Proteomes" id="UP001500420"/>
    </source>
</evidence>
<dbReference type="InterPro" id="IPR011991">
    <property type="entry name" value="ArsR-like_HTH"/>
</dbReference>
<evidence type="ECO:0000256" key="1">
    <source>
        <dbReference type="SAM" id="MobiDB-lite"/>
    </source>
</evidence>
<feature type="region of interest" description="Disordered" evidence="1">
    <location>
        <begin position="1"/>
        <end position="24"/>
    </location>
</feature>
<name>A0AAV3T7G7_9EURY</name>
<keyword evidence="4" id="KW-1185">Reference proteome</keyword>
<dbReference type="SMART" id="SM00418">
    <property type="entry name" value="HTH_ARSR"/>
    <property type="match status" value="1"/>
</dbReference>
<feature type="domain" description="HTH arsR-type" evidence="2">
    <location>
        <begin position="31"/>
        <end position="110"/>
    </location>
</feature>